<evidence type="ECO:0000313" key="2">
    <source>
        <dbReference type="Proteomes" id="UP000472264"/>
    </source>
</evidence>
<sequence>MVCQLHTKLQHSLGLCWSAPPSPSAHTPPHRARFLVKGPCRLSIWPALCRSQSATQEGPTCGPRRAGDEGWLKQQPNWTELVWSVLGWISWRGKRNWRSEEFKMSEADLSKRREKKEDRLNQERSYGCDLAVSTCPCF</sequence>
<reference evidence="1" key="2">
    <citation type="submission" date="2025-08" db="UniProtKB">
        <authorList>
            <consortium name="Ensembl"/>
        </authorList>
    </citation>
    <scope>IDENTIFICATION</scope>
</reference>
<evidence type="ECO:0000313" key="1">
    <source>
        <dbReference type="Ensembl" id="ENSENLP00000047064.1"/>
    </source>
</evidence>
<organism evidence="1 2">
    <name type="scientific">Echeneis naucrates</name>
    <name type="common">Live sharksucker</name>
    <dbReference type="NCBI Taxonomy" id="173247"/>
    <lineage>
        <taxon>Eukaryota</taxon>
        <taxon>Metazoa</taxon>
        <taxon>Chordata</taxon>
        <taxon>Craniata</taxon>
        <taxon>Vertebrata</taxon>
        <taxon>Euteleostomi</taxon>
        <taxon>Actinopterygii</taxon>
        <taxon>Neopterygii</taxon>
        <taxon>Teleostei</taxon>
        <taxon>Neoteleostei</taxon>
        <taxon>Acanthomorphata</taxon>
        <taxon>Carangaria</taxon>
        <taxon>Carangiformes</taxon>
        <taxon>Echeneidae</taxon>
        <taxon>Echeneis</taxon>
    </lineage>
</organism>
<proteinExistence type="predicted"/>
<dbReference type="AlphaFoldDB" id="A0A665WSR2"/>
<dbReference type="InParanoid" id="A0A665WSR2"/>
<reference evidence="1" key="3">
    <citation type="submission" date="2025-09" db="UniProtKB">
        <authorList>
            <consortium name="Ensembl"/>
        </authorList>
    </citation>
    <scope>IDENTIFICATION</scope>
</reference>
<protein>
    <submittedName>
        <fullName evidence="1">Uncharacterized protein</fullName>
    </submittedName>
</protein>
<keyword evidence="2" id="KW-1185">Reference proteome</keyword>
<name>A0A665WSR2_ECHNA</name>
<reference evidence="1" key="1">
    <citation type="submission" date="2021-04" db="EMBL/GenBank/DDBJ databases">
        <authorList>
            <consortium name="Wellcome Sanger Institute Data Sharing"/>
        </authorList>
    </citation>
    <scope>NUCLEOTIDE SEQUENCE [LARGE SCALE GENOMIC DNA]</scope>
</reference>
<accession>A0A665WSR2</accession>
<dbReference type="Ensembl" id="ENSENLT00000048203.1">
    <property type="protein sequence ID" value="ENSENLP00000047064.1"/>
    <property type="gene ID" value="ENSENLG00000019930.1"/>
</dbReference>
<dbReference type="Proteomes" id="UP000472264">
    <property type="component" value="Chromosome 23"/>
</dbReference>